<feature type="active site" description="Proton acceptor" evidence="6">
    <location>
        <position position="348"/>
    </location>
</feature>
<dbReference type="GO" id="GO:0006635">
    <property type="term" value="P:fatty acid beta-oxidation"/>
    <property type="evidence" value="ECO:0007669"/>
    <property type="project" value="TreeGrafter"/>
</dbReference>
<dbReference type="CDD" id="cd00751">
    <property type="entry name" value="thiolase"/>
    <property type="match status" value="1"/>
</dbReference>
<dbReference type="NCBIfam" id="NF005805">
    <property type="entry name" value="PRK07661.1"/>
    <property type="match status" value="1"/>
</dbReference>
<dbReference type="PANTHER" id="PTHR43853:SF21">
    <property type="entry name" value="STEROID 3-KETOACYL-COA THIOLASE"/>
    <property type="match status" value="1"/>
</dbReference>
<gene>
    <name evidence="10" type="ORF">SAMN05421737_10440</name>
</gene>
<dbReference type="InterPro" id="IPR020617">
    <property type="entry name" value="Thiolase_C"/>
</dbReference>
<dbReference type="STRING" id="1464122.SAMN05421737_10440"/>
<dbReference type="RefSeq" id="WP_090775176.1">
    <property type="nucleotide sequence ID" value="NZ_FMYM01000004.1"/>
</dbReference>
<evidence type="ECO:0000256" key="2">
    <source>
        <dbReference type="ARBA" id="ARBA00010982"/>
    </source>
</evidence>
<dbReference type="PROSITE" id="PS00737">
    <property type="entry name" value="THIOLASE_2"/>
    <property type="match status" value="1"/>
</dbReference>
<evidence type="ECO:0000313" key="11">
    <source>
        <dbReference type="Proteomes" id="UP000242662"/>
    </source>
</evidence>
<dbReference type="FunFam" id="3.40.47.10:FF:000010">
    <property type="entry name" value="Acetyl-CoA acetyltransferase (Thiolase)"/>
    <property type="match status" value="1"/>
</dbReference>
<dbReference type="InterPro" id="IPR020616">
    <property type="entry name" value="Thiolase_N"/>
</dbReference>
<accession>A0A1G6HKC8</accession>
<dbReference type="GO" id="GO:0010124">
    <property type="term" value="P:phenylacetate catabolic process"/>
    <property type="evidence" value="ECO:0007669"/>
    <property type="project" value="TreeGrafter"/>
</dbReference>
<dbReference type="GO" id="GO:0005737">
    <property type="term" value="C:cytoplasm"/>
    <property type="evidence" value="ECO:0007669"/>
    <property type="project" value="UniProtKB-ARBA"/>
</dbReference>
<evidence type="ECO:0000313" key="10">
    <source>
        <dbReference type="EMBL" id="SDB94709.1"/>
    </source>
</evidence>
<dbReference type="NCBIfam" id="TIGR01930">
    <property type="entry name" value="AcCoA-C-Actrans"/>
    <property type="match status" value="1"/>
</dbReference>
<keyword evidence="3 7" id="KW-0808">Transferase</keyword>
<dbReference type="InterPro" id="IPR020615">
    <property type="entry name" value="Thiolase_acyl_enz_int_AS"/>
</dbReference>
<evidence type="ECO:0000256" key="3">
    <source>
        <dbReference type="ARBA" id="ARBA00022679"/>
    </source>
</evidence>
<dbReference type="EC" id="2.3.1.16" evidence="5"/>
<feature type="active site" description="Proton acceptor" evidence="6">
    <location>
        <position position="378"/>
    </location>
</feature>
<evidence type="ECO:0000256" key="4">
    <source>
        <dbReference type="ARBA" id="ARBA00023315"/>
    </source>
</evidence>
<dbReference type="SUPFAM" id="SSF53901">
    <property type="entry name" value="Thiolase-like"/>
    <property type="match status" value="2"/>
</dbReference>
<name>A0A1G6HKC8_9BACI</name>
<dbReference type="PROSITE" id="PS00099">
    <property type="entry name" value="THIOLASE_3"/>
    <property type="match status" value="1"/>
</dbReference>
<dbReference type="OrthoDB" id="9764892at2"/>
<feature type="domain" description="Thiolase N-terminal" evidence="8">
    <location>
        <begin position="5"/>
        <end position="261"/>
    </location>
</feature>
<dbReference type="PANTHER" id="PTHR43853">
    <property type="entry name" value="3-KETOACYL-COA THIOLASE, PEROXISOMAL"/>
    <property type="match status" value="1"/>
</dbReference>
<evidence type="ECO:0000256" key="6">
    <source>
        <dbReference type="PIRSR" id="PIRSR000429-1"/>
    </source>
</evidence>
<dbReference type="InterPro" id="IPR020610">
    <property type="entry name" value="Thiolase_AS"/>
</dbReference>
<dbReference type="GO" id="GO:0003988">
    <property type="term" value="F:acetyl-CoA C-acyltransferase activity"/>
    <property type="evidence" value="ECO:0007669"/>
    <property type="project" value="UniProtKB-EC"/>
</dbReference>
<dbReference type="Proteomes" id="UP000242662">
    <property type="component" value="Unassembled WGS sequence"/>
</dbReference>
<evidence type="ECO:0000256" key="1">
    <source>
        <dbReference type="ARBA" id="ARBA00005189"/>
    </source>
</evidence>
<dbReference type="InterPro" id="IPR002155">
    <property type="entry name" value="Thiolase"/>
</dbReference>
<dbReference type="Gene3D" id="3.40.47.10">
    <property type="match status" value="1"/>
</dbReference>
<keyword evidence="4 7" id="KW-0012">Acyltransferase</keyword>
<dbReference type="Pfam" id="PF02803">
    <property type="entry name" value="Thiolase_C"/>
    <property type="match status" value="1"/>
</dbReference>
<dbReference type="EMBL" id="FMYM01000004">
    <property type="protein sequence ID" value="SDB94709.1"/>
    <property type="molecule type" value="Genomic_DNA"/>
</dbReference>
<proteinExistence type="inferred from homology"/>
<keyword evidence="11" id="KW-1185">Reference proteome</keyword>
<feature type="active site" description="Acyl-thioester intermediate" evidence="6">
    <location>
        <position position="91"/>
    </location>
</feature>
<dbReference type="PIRSF" id="PIRSF000429">
    <property type="entry name" value="Ac-CoA_Ac_transf"/>
    <property type="match status" value="1"/>
</dbReference>
<comment type="pathway">
    <text evidence="1">Lipid metabolism.</text>
</comment>
<evidence type="ECO:0000259" key="9">
    <source>
        <dbReference type="Pfam" id="PF02803"/>
    </source>
</evidence>
<comment type="similarity">
    <text evidence="2 7">Belongs to the thiolase-like superfamily. Thiolase family.</text>
</comment>
<dbReference type="Pfam" id="PF00108">
    <property type="entry name" value="Thiolase_N"/>
    <property type="match status" value="1"/>
</dbReference>
<feature type="domain" description="Thiolase C-terminal" evidence="9">
    <location>
        <begin position="270"/>
        <end position="390"/>
    </location>
</feature>
<dbReference type="AlphaFoldDB" id="A0A1G6HKC8"/>
<evidence type="ECO:0000256" key="7">
    <source>
        <dbReference type="RuleBase" id="RU003557"/>
    </source>
</evidence>
<evidence type="ECO:0000259" key="8">
    <source>
        <dbReference type="Pfam" id="PF00108"/>
    </source>
</evidence>
<dbReference type="InterPro" id="IPR020613">
    <property type="entry name" value="Thiolase_CS"/>
</dbReference>
<dbReference type="PROSITE" id="PS00098">
    <property type="entry name" value="THIOLASE_1"/>
    <property type="match status" value="1"/>
</dbReference>
<dbReference type="InterPro" id="IPR050215">
    <property type="entry name" value="Thiolase-like_sf_Thiolase"/>
</dbReference>
<protein>
    <recommendedName>
        <fullName evidence="5">acetyl-CoA C-acyltransferase</fullName>
        <ecNumber evidence="5">2.3.1.16</ecNumber>
    </recommendedName>
</protein>
<reference evidence="11" key="1">
    <citation type="submission" date="2016-09" db="EMBL/GenBank/DDBJ databases">
        <authorList>
            <person name="Varghese N."/>
            <person name="Submissions S."/>
        </authorList>
    </citation>
    <scope>NUCLEOTIDE SEQUENCE [LARGE SCALE GENOMIC DNA]</scope>
    <source>
        <strain evidence="11">25nlg</strain>
    </source>
</reference>
<sequence>MKEAVIVAGARTPVGKANRGSFAAVRSDDLGAATVKETLKRAKHIAAEEIDDVIIGCAMPEAEQGMNMARNLSVLAGLPETVPAVTINRYCASGLQSIAYGAERIMLGHSKAIIAGGAESMSMIPMGGHVIKPNPTLVDDAPEYYMSMGFTAEAVAKQYDISREDQDAFAAESHKRAAAAIAAGNFTDEIVPFTVKQEEMGEDGKVMLVEKTVDTDEGVRTDTTPLTLAKLKPAFQLGGTVTAGNASQMSDGAASVLVMEKEEALNRGMAPLAKFRSFAVAGVPPEVMGIGPIEAIPKAVQLAGLSLADIGLFELNEAFASQSLAIIRKLGLDHDKVNVNGGAIALGHPLGCTGAKLSLTLFNEMKRRGEQFGVVTMCIGGGMGAAGVFELV</sequence>
<dbReference type="InterPro" id="IPR016039">
    <property type="entry name" value="Thiolase-like"/>
</dbReference>
<evidence type="ECO:0000256" key="5">
    <source>
        <dbReference type="ARBA" id="ARBA00024073"/>
    </source>
</evidence>
<organism evidence="10 11">
    <name type="scientific">Shouchella lonarensis</name>
    <dbReference type="NCBI Taxonomy" id="1464122"/>
    <lineage>
        <taxon>Bacteria</taxon>
        <taxon>Bacillati</taxon>
        <taxon>Bacillota</taxon>
        <taxon>Bacilli</taxon>
        <taxon>Bacillales</taxon>
        <taxon>Bacillaceae</taxon>
        <taxon>Shouchella</taxon>
    </lineage>
</organism>